<evidence type="ECO:0000256" key="10">
    <source>
        <dbReference type="RuleBase" id="RU365097"/>
    </source>
</evidence>
<dbReference type="PANTHER" id="PTHR30183">
    <property type="entry name" value="MOLYBDENUM TRANSPORT SYSTEM PERMEASE PROTEIN MODB"/>
    <property type="match status" value="1"/>
</dbReference>
<keyword evidence="7 9" id="KW-1133">Transmembrane helix</keyword>
<evidence type="ECO:0000256" key="6">
    <source>
        <dbReference type="ARBA" id="ARBA00022692"/>
    </source>
</evidence>
<dbReference type="PROSITE" id="PS50928">
    <property type="entry name" value="ABC_TM1"/>
    <property type="match status" value="1"/>
</dbReference>
<feature type="transmembrane region" description="Helical" evidence="9">
    <location>
        <begin position="81"/>
        <end position="102"/>
    </location>
</feature>
<organism evidence="12 13">
    <name type="scientific">Tumebacillus amylolyticus</name>
    <dbReference type="NCBI Taxonomy" id="2801339"/>
    <lineage>
        <taxon>Bacteria</taxon>
        <taxon>Bacillati</taxon>
        <taxon>Bacillota</taxon>
        <taxon>Bacilli</taxon>
        <taxon>Bacillales</taxon>
        <taxon>Alicyclobacillaceae</taxon>
        <taxon>Tumebacillus</taxon>
    </lineage>
</organism>
<evidence type="ECO:0000313" key="12">
    <source>
        <dbReference type="EMBL" id="MBL0388037.1"/>
    </source>
</evidence>
<dbReference type="PANTHER" id="PTHR30183:SF3">
    <property type="entry name" value="MOLYBDENUM TRANSPORT SYSTEM PERMEASE PROTEIN MODB"/>
    <property type="match status" value="1"/>
</dbReference>
<keyword evidence="6 9" id="KW-0812">Transmembrane</keyword>
<feature type="transmembrane region" description="Helical" evidence="9">
    <location>
        <begin position="46"/>
        <end position="69"/>
    </location>
</feature>
<keyword evidence="5 10" id="KW-0500">Molybdenum</keyword>
<comment type="function">
    <text evidence="10">Part of the binding-protein-dependent transport system for molybdenum; probably responsible for the translocation of the substrate across the membrane.</text>
</comment>
<dbReference type="Pfam" id="PF00528">
    <property type="entry name" value="BPD_transp_1"/>
    <property type="match status" value="1"/>
</dbReference>
<dbReference type="NCBIfam" id="TIGR02141">
    <property type="entry name" value="modB_ABC"/>
    <property type="match status" value="1"/>
</dbReference>
<dbReference type="SUPFAM" id="SSF161098">
    <property type="entry name" value="MetI-like"/>
    <property type="match status" value="1"/>
</dbReference>
<feature type="transmembrane region" description="Helical" evidence="9">
    <location>
        <begin position="191"/>
        <end position="209"/>
    </location>
</feature>
<sequence>MLDIWTPIKLSLQVAAYSTLLVVIFGTFFGKWMARRRFPGKMLLETLFLLPMVLPPTVAGFGLLILLGNEGLGRFFPPGEGILFTQGSAIIASSVVSFPLMFQSAKVGFESVELELELVARTLGANAWQTFFYVSLPLARRGLLAGVLLSFARGLGEFGATLMVAGNIPGRTQTIPLAIYNAVESGQNDRAWGLVLCLFLLSFFMMAVIQRLQRKNAT</sequence>
<name>A0ABS1JCN2_9BACL</name>
<dbReference type="EMBL" id="JAEQNB010000005">
    <property type="protein sequence ID" value="MBL0388037.1"/>
    <property type="molecule type" value="Genomic_DNA"/>
</dbReference>
<dbReference type="InterPro" id="IPR000515">
    <property type="entry name" value="MetI-like"/>
</dbReference>
<comment type="caution">
    <text evidence="12">The sequence shown here is derived from an EMBL/GenBank/DDBJ whole genome shotgun (WGS) entry which is preliminary data.</text>
</comment>
<dbReference type="Proteomes" id="UP000602284">
    <property type="component" value="Unassembled WGS sequence"/>
</dbReference>
<evidence type="ECO:0000256" key="9">
    <source>
        <dbReference type="RuleBase" id="RU363032"/>
    </source>
</evidence>
<comment type="subcellular location">
    <subcellularLocation>
        <location evidence="1 9">Cell membrane</location>
        <topology evidence="1 9">Multi-pass membrane protein</topology>
    </subcellularLocation>
</comment>
<feature type="domain" description="ABC transmembrane type-1" evidence="11">
    <location>
        <begin position="8"/>
        <end position="213"/>
    </location>
</feature>
<reference evidence="12 13" key="1">
    <citation type="submission" date="2021-01" db="EMBL/GenBank/DDBJ databases">
        <title>Tumebacillus sp. strain ITR2 16S ribosomal RNA gene Genome sequencing and assembly.</title>
        <authorList>
            <person name="Kang M."/>
        </authorList>
    </citation>
    <scope>NUCLEOTIDE SEQUENCE [LARGE SCALE GENOMIC DNA]</scope>
    <source>
        <strain evidence="12 13">ITR2</strain>
    </source>
</reference>
<evidence type="ECO:0000256" key="8">
    <source>
        <dbReference type="ARBA" id="ARBA00023136"/>
    </source>
</evidence>
<keyword evidence="4 10" id="KW-1003">Cell membrane</keyword>
<dbReference type="NCBIfam" id="NF038017">
    <property type="entry name" value="ABC_perm1"/>
    <property type="match status" value="1"/>
</dbReference>
<evidence type="ECO:0000256" key="4">
    <source>
        <dbReference type="ARBA" id="ARBA00022475"/>
    </source>
</evidence>
<comment type="similarity">
    <text evidence="2 10">Belongs to the binding-protein-dependent transport system permease family. CysTW subfamily.</text>
</comment>
<keyword evidence="13" id="KW-1185">Reference proteome</keyword>
<evidence type="ECO:0000256" key="1">
    <source>
        <dbReference type="ARBA" id="ARBA00004651"/>
    </source>
</evidence>
<dbReference type="InterPro" id="IPR049783">
    <property type="entry name" value="ABC_perm_TupB-like"/>
</dbReference>
<dbReference type="Gene3D" id="1.10.3720.10">
    <property type="entry name" value="MetI-like"/>
    <property type="match status" value="1"/>
</dbReference>
<gene>
    <name evidence="12" type="primary">modB</name>
    <name evidence="12" type="ORF">JJB07_15570</name>
</gene>
<keyword evidence="3 9" id="KW-0813">Transport</keyword>
<evidence type="ECO:0000256" key="7">
    <source>
        <dbReference type="ARBA" id="ARBA00022989"/>
    </source>
</evidence>
<dbReference type="RefSeq" id="WP_201636632.1">
    <property type="nucleotide sequence ID" value="NZ_JAEQNB010000005.1"/>
</dbReference>
<evidence type="ECO:0000259" key="11">
    <source>
        <dbReference type="PROSITE" id="PS50928"/>
    </source>
</evidence>
<dbReference type="InterPro" id="IPR011867">
    <property type="entry name" value="ModB_ABC"/>
</dbReference>
<evidence type="ECO:0000256" key="3">
    <source>
        <dbReference type="ARBA" id="ARBA00022448"/>
    </source>
</evidence>
<proteinExistence type="inferred from homology"/>
<dbReference type="CDD" id="cd06261">
    <property type="entry name" value="TM_PBP2"/>
    <property type="match status" value="1"/>
</dbReference>
<evidence type="ECO:0000256" key="5">
    <source>
        <dbReference type="ARBA" id="ARBA00022505"/>
    </source>
</evidence>
<evidence type="ECO:0000256" key="2">
    <source>
        <dbReference type="ARBA" id="ARBA00007069"/>
    </source>
</evidence>
<keyword evidence="8 9" id="KW-0472">Membrane</keyword>
<evidence type="ECO:0000313" key="13">
    <source>
        <dbReference type="Proteomes" id="UP000602284"/>
    </source>
</evidence>
<accession>A0ABS1JCN2</accession>
<feature type="transmembrane region" description="Helical" evidence="9">
    <location>
        <begin position="143"/>
        <end position="165"/>
    </location>
</feature>
<dbReference type="InterPro" id="IPR035906">
    <property type="entry name" value="MetI-like_sf"/>
</dbReference>
<feature type="transmembrane region" description="Helical" evidence="9">
    <location>
        <begin position="12"/>
        <end position="34"/>
    </location>
</feature>
<protein>
    <recommendedName>
        <fullName evidence="10">Molybdenum transport system permease</fullName>
    </recommendedName>
</protein>